<evidence type="ECO:0008006" key="3">
    <source>
        <dbReference type="Google" id="ProtNLM"/>
    </source>
</evidence>
<keyword evidence="2" id="KW-1185">Reference proteome</keyword>
<accession>A0ABU9MWK4</accession>
<dbReference type="InterPro" id="IPR058059">
    <property type="entry name" value="PA3496-like"/>
</dbReference>
<protein>
    <recommendedName>
        <fullName evidence="3">DUF3545 domain-containing protein</fullName>
    </recommendedName>
</protein>
<dbReference type="NCBIfam" id="NF046101">
    <property type="entry name" value="PA3496_fam"/>
    <property type="match status" value="1"/>
</dbReference>
<comment type="caution">
    <text evidence="1">The sequence shown here is derived from an EMBL/GenBank/DDBJ whole genome shotgun (WGS) entry which is preliminary data.</text>
</comment>
<evidence type="ECO:0000313" key="2">
    <source>
        <dbReference type="Proteomes" id="UP001447008"/>
    </source>
</evidence>
<gene>
    <name evidence="1" type="ORF">WCN91_09565</name>
</gene>
<evidence type="ECO:0000313" key="1">
    <source>
        <dbReference type="EMBL" id="MEM0515654.1"/>
    </source>
</evidence>
<sequence>MGKTYSYDAFEDEFVADEYEAMGRNQNDRRKRKVKKKLDDYLEQRKLRKHLGSDDFDEYLSDDFDEYLNE</sequence>
<organism evidence="1 2">
    <name type="scientific">Pseudoalteromonas qingdaonensis</name>
    <dbReference type="NCBI Taxonomy" id="3131913"/>
    <lineage>
        <taxon>Bacteria</taxon>
        <taxon>Pseudomonadati</taxon>
        <taxon>Pseudomonadota</taxon>
        <taxon>Gammaproteobacteria</taxon>
        <taxon>Alteromonadales</taxon>
        <taxon>Pseudoalteromonadaceae</taxon>
        <taxon>Pseudoalteromonas</taxon>
    </lineage>
</organism>
<dbReference type="Proteomes" id="UP001447008">
    <property type="component" value="Unassembled WGS sequence"/>
</dbReference>
<reference evidence="1 2" key="1">
    <citation type="submission" date="2024-03" db="EMBL/GenBank/DDBJ databases">
        <title>Pseudoalteromonas qingdaonensis sp. nov., isolated from the intestines of marine benthic organisms.</title>
        <authorList>
            <person name="Lin X."/>
            <person name="Fang S."/>
            <person name="Hu X."/>
        </authorList>
    </citation>
    <scope>NUCLEOTIDE SEQUENCE [LARGE SCALE GENOMIC DNA]</scope>
    <source>
        <strain evidence="1 2">YIC-827</strain>
    </source>
</reference>
<name>A0ABU9MWK4_9GAMM</name>
<proteinExistence type="predicted"/>
<dbReference type="RefSeq" id="WP_342678480.1">
    <property type="nucleotide sequence ID" value="NZ_JBCGCU010000009.1"/>
</dbReference>
<dbReference type="EMBL" id="JBCGCU010000009">
    <property type="protein sequence ID" value="MEM0515654.1"/>
    <property type="molecule type" value="Genomic_DNA"/>
</dbReference>